<gene>
    <name evidence="1" type="ORF">QAD02_009576</name>
</gene>
<accession>A0ACC2N9U4</accession>
<dbReference type="EMBL" id="CM056744">
    <property type="protein sequence ID" value="KAJ8667913.1"/>
    <property type="molecule type" value="Genomic_DNA"/>
</dbReference>
<feature type="non-terminal residue" evidence="1">
    <location>
        <position position="1451"/>
    </location>
</feature>
<protein>
    <submittedName>
        <fullName evidence="1">Uncharacterized protein</fullName>
    </submittedName>
</protein>
<keyword evidence="2" id="KW-1185">Reference proteome</keyword>
<sequence length="1451" mass="169420">MLWWKLTGEGNSPPVRNLKPSRSKGHVIANERWIHCPNEPSVSFPGEGFTPKIQMEYERGPRRLVKNVETERRRRLYASFDLTELLMQRGICLSDISCSDYLPLEIFDDEEFDCRTPKEWLDLVTIDGKIYPLPAEALLRTSTTNKIPSSASSQKSNSTLLEGANFSENSDLRWERVAVMDYEADKKLWKTMTLDGEKRIYKLPRLLVRFLAEDPRIFVSRVEAALLERSNAKASIKYNMYLDNMPLEGIEPLNDVLIEALLIQVRPELKRQGSYESKIRTVVQELQRNHKKVLCDLECRRLLRNFFALPAEVREYARWNTLYVHPQVFEAMLVIVEECHKVSNMTLFTLKHGKPVTLQEFESQQLHVTHSVLTHLKERWIGNIMQAMRMCLRDIGKGWYDLKQKRHYVYDVMKLRRLIDLVKQWMQSAIRDLIETSTSLYFKFLEVSFMHDLEMDGNFEWKSDLRVTMLRPKTVPIFEVEINLAEDGAFYTTNPALFEEKLDFIYMNVLQLCQQIKQIHPELLKNLRFSNDLYLNSVGKLDDDLKMIDINRKKLKIACEKSIIPLQAYVKEYDKYLELYHQNTDKYAREFEEEEHSTLELRDEVLMQYALKTQLESEIPKRISIGVYNVNIEKLRSQLIEKRQSLGDSLLQMHTIRLKNQIEEINDEFRRMNLKLIDEPQSIEQVFEMREWMDGIPMIVTDFNEALQKLKLEYDLLDTFHWNLADEDFQLKWETLKYPLVIHTQMEETYQNLEFLEKETFYKAQKEDESTIAEKIDTLIGMVSNIASQTDVKKVKEISVDTKKTRSMMVETQEFGLLLNSRQKLFGKRVVPFESLSKLMKEFEPYESFWLTANDWLSSYEIWMNNPLAMVDGSKIETMVTEMNKTMTRCAKIFQDQSEVAALANDLKSQMETFKPYVGVIQALRNPGIKERHLEEISKQTGMEISMTSDLTFKDFLNVGIMQYGEIITEISESAAKEHAIEDALQKMKKDWEAIAMEVVPYKDTGTFIMKVADETQLLLDDHIMNTQQISFSPFKAAFEEDIDKWANKLKLAQTVIDLWIEVQKIWMYLEPIFSSEDISRQLPVEAKKYSTMERNWRRIMKQAHDNPIIIRICPDRTLLESLRECYGMLEIVQKGLSDYLESRRMLFPRFFFLSDDELLEILAQTRNVQAVQPHLKKCFESMKSLRFEDDLTITRMYSAENEEVIMEPSVIPRGSVESWLNDVEASMRSTLRSSIGRAVEKVEKIPRKEWVFMWPGQVSLCIGQAAWTKHVEKAISGGKLQDYMKVMISQLDDLRDLVRDPKSEIQRMMLEAIIIIEVHARDVLSTLIEGKVDSINDFDWISQLRYYWVDHETNGPHLKVRAVNAEFQYGYEYLGNNGRLVITPLTDRCYLTLTGALHLKFGGAPAGPAGTGKTETTKDLAKAFAIQCVVFNCSDQLDFMSMGKFFKGLA</sequence>
<evidence type="ECO:0000313" key="2">
    <source>
        <dbReference type="Proteomes" id="UP001239111"/>
    </source>
</evidence>
<dbReference type="Proteomes" id="UP001239111">
    <property type="component" value="Chromosome 4"/>
</dbReference>
<comment type="caution">
    <text evidence="1">The sequence shown here is derived from an EMBL/GenBank/DDBJ whole genome shotgun (WGS) entry which is preliminary data.</text>
</comment>
<proteinExistence type="predicted"/>
<name>A0ACC2N9U4_9HYME</name>
<organism evidence="1 2">
    <name type="scientific">Eretmocerus hayati</name>
    <dbReference type="NCBI Taxonomy" id="131215"/>
    <lineage>
        <taxon>Eukaryota</taxon>
        <taxon>Metazoa</taxon>
        <taxon>Ecdysozoa</taxon>
        <taxon>Arthropoda</taxon>
        <taxon>Hexapoda</taxon>
        <taxon>Insecta</taxon>
        <taxon>Pterygota</taxon>
        <taxon>Neoptera</taxon>
        <taxon>Endopterygota</taxon>
        <taxon>Hymenoptera</taxon>
        <taxon>Apocrita</taxon>
        <taxon>Proctotrupomorpha</taxon>
        <taxon>Chalcidoidea</taxon>
        <taxon>Aphelinidae</taxon>
        <taxon>Aphelininae</taxon>
        <taxon>Eretmocerus</taxon>
    </lineage>
</organism>
<reference evidence="1" key="1">
    <citation type="submission" date="2023-04" db="EMBL/GenBank/DDBJ databases">
        <title>A chromosome-level genome assembly of the parasitoid wasp Eretmocerus hayati.</title>
        <authorList>
            <person name="Zhong Y."/>
            <person name="Liu S."/>
            <person name="Liu Y."/>
        </authorList>
    </citation>
    <scope>NUCLEOTIDE SEQUENCE</scope>
    <source>
        <strain evidence="1">ZJU_SS_LIU_2023</strain>
    </source>
</reference>
<evidence type="ECO:0000313" key="1">
    <source>
        <dbReference type="EMBL" id="KAJ8667913.1"/>
    </source>
</evidence>